<reference evidence="4 5" key="1">
    <citation type="submission" date="2020-08" db="EMBL/GenBank/DDBJ databases">
        <title>novel species in genus Nocardioides.</title>
        <authorList>
            <person name="Zhang G."/>
        </authorList>
    </citation>
    <scope>NUCLEOTIDE SEQUENCE [LARGE SCALE GENOMIC DNA]</scope>
    <source>
        <strain evidence="4 5">SC8A-24</strain>
    </source>
</reference>
<proteinExistence type="predicted"/>
<evidence type="ECO:0000256" key="1">
    <source>
        <dbReference type="SAM" id="MobiDB-lite"/>
    </source>
</evidence>
<feature type="domain" description="Sporulation stage II protein D amidase enhancer LytB N-terminal" evidence="3">
    <location>
        <begin position="211"/>
        <end position="297"/>
    </location>
</feature>
<feature type="region of interest" description="Disordered" evidence="1">
    <location>
        <begin position="23"/>
        <end position="50"/>
    </location>
</feature>
<dbReference type="PANTHER" id="PTHR30032">
    <property type="entry name" value="N-ACETYLMURAMOYL-L-ALANINE AMIDASE-RELATED"/>
    <property type="match status" value="1"/>
</dbReference>
<dbReference type="RefSeq" id="WP_186346237.1">
    <property type="nucleotide sequence ID" value="NZ_BMMR01000004.1"/>
</dbReference>
<evidence type="ECO:0000313" key="4">
    <source>
        <dbReference type="EMBL" id="MBC2960985.1"/>
    </source>
</evidence>
<gene>
    <name evidence="4" type="ORF">H7344_11840</name>
</gene>
<evidence type="ECO:0000313" key="5">
    <source>
        <dbReference type="Proteomes" id="UP000604001"/>
    </source>
</evidence>
<keyword evidence="2" id="KW-0732">Signal</keyword>
<keyword evidence="5" id="KW-1185">Reference proteome</keyword>
<protein>
    <submittedName>
        <fullName evidence="4">SpoIID/LytB domain-containing protein</fullName>
    </submittedName>
</protein>
<name>A0ABR6U9M8_9ACTN</name>
<dbReference type="InterPro" id="IPR013693">
    <property type="entry name" value="SpoIID/LytB_N"/>
</dbReference>
<dbReference type="Proteomes" id="UP000604001">
    <property type="component" value="Unassembled WGS sequence"/>
</dbReference>
<accession>A0ABR6U9M8</accession>
<comment type="caution">
    <text evidence="4">The sequence shown here is derived from an EMBL/GenBank/DDBJ whole genome shotgun (WGS) entry which is preliminary data.</text>
</comment>
<organism evidence="4 5">
    <name type="scientific">Nocardioides deserti</name>
    <dbReference type="NCBI Taxonomy" id="1588644"/>
    <lineage>
        <taxon>Bacteria</taxon>
        <taxon>Bacillati</taxon>
        <taxon>Actinomycetota</taxon>
        <taxon>Actinomycetes</taxon>
        <taxon>Propionibacteriales</taxon>
        <taxon>Nocardioidaceae</taxon>
        <taxon>Nocardioides</taxon>
    </lineage>
</organism>
<evidence type="ECO:0000259" key="3">
    <source>
        <dbReference type="Pfam" id="PF08486"/>
    </source>
</evidence>
<evidence type="ECO:0000256" key="2">
    <source>
        <dbReference type="SAM" id="SignalP"/>
    </source>
</evidence>
<sequence length="415" mass="43919">MRPSSLLAACGLVLASLVPAGASATPTPSAGPVQAKDAPAKARTAKAAPDTWAVPRTAQVTIQGRGFGHGHGMSQHGAEGAARQGLTERQIVEFYYPGTTWGTAKGRVSVAISADTDAQLVVRPRPRLTVADSAGGGRVRLPDNGAKQWRIAAAPTGAWRVSYRTDRWRRWRDLGGTGELYAGGKPITLVTPTGEKPYRGRLRAVRVGADVVTVNDLTLESYLKGVVPLEIPALWSPAAVRAQSIAARTYAAYERAHPRSASYQLCDTTSCQVYGGVAAEHPASNAAIDATKGQVLTAGGEPAFTQFSSSSGGWTSAGSVPYLAAQKDPYDGWAGNTVHRWRTTVDDTRLERAWPAVGDLRRIAVTARDGHGQWGGRVRTLRLTGSRGSVTVTGDAFRWALGLRSTYLTLGVAAR</sequence>
<dbReference type="PANTHER" id="PTHR30032:SF4">
    <property type="entry name" value="AMIDASE ENHANCER"/>
    <property type="match status" value="1"/>
</dbReference>
<dbReference type="InterPro" id="IPR051922">
    <property type="entry name" value="Bact_Sporulation_Assoc"/>
</dbReference>
<dbReference type="InterPro" id="IPR013486">
    <property type="entry name" value="SpoIID/LytB"/>
</dbReference>
<dbReference type="NCBIfam" id="TIGR02669">
    <property type="entry name" value="SpoIID_LytB"/>
    <property type="match status" value="1"/>
</dbReference>
<feature type="chain" id="PRO_5047287638" evidence="2">
    <location>
        <begin position="25"/>
        <end position="415"/>
    </location>
</feature>
<dbReference type="EMBL" id="JACMYC010000006">
    <property type="protein sequence ID" value="MBC2960985.1"/>
    <property type="molecule type" value="Genomic_DNA"/>
</dbReference>
<dbReference type="Pfam" id="PF08486">
    <property type="entry name" value="SpoIID"/>
    <property type="match status" value="1"/>
</dbReference>
<feature type="signal peptide" evidence="2">
    <location>
        <begin position="1"/>
        <end position="24"/>
    </location>
</feature>